<organism evidence="5 6">
    <name type="scientific">Candidatus Thiodubiliella endoseptemdiera</name>
    <dbReference type="NCBI Taxonomy" id="2738886"/>
    <lineage>
        <taxon>Bacteria</taxon>
        <taxon>Pseudomonadati</taxon>
        <taxon>Pseudomonadota</taxon>
        <taxon>Gammaproteobacteria</taxon>
        <taxon>Candidatus Pseudothioglobaceae</taxon>
        <taxon>Candidatus Thiodubiliella</taxon>
    </lineage>
</organism>
<evidence type="ECO:0000313" key="6">
    <source>
        <dbReference type="Proteomes" id="UP000568751"/>
    </source>
</evidence>
<dbReference type="SUPFAM" id="SSF51556">
    <property type="entry name" value="Metallo-dependent hydrolases"/>
    <property type="match status" value="1"/>
</dbReference>
<sequence>MQIIDSHCHLDRVDLSAFGGSMESLLAHAKTLSVEEFLCVCIDLEHFDDVLAIAQKHPEVYASVGVHPCELDGKDPSVEELLTLADDDNIIAIGETGLDYFHVQKDGADWQRERFRRHIAASNQSGKPMIIHTRNAKADTIAIMREEKAEKGVMHCFSEDWETAKAAMDLGFYISFSGIVTFKNAEDLREVAKKVPLDRILVETDSPYLTPVPYRGKPNSPAYTYYVAEKMAEIRGETIETIANATTHNFNTLFNLALNLEAKPLKN</sequence>
<dbReference type="FunFam" id="3.20.20.140:FF:000005">
    <property type="entry name" value="TatD family hydrolase"/>
    <property type="match status" value="1"/>
</dbReference>
<dbReference type="PANTHER" id="PTHR46124:SF2">
    <property type="entry name" value="D-AMINOACYL-TRNA DEACYLASE"/>
    <property type="match status" value="1"/>
</dbReference>
<reference evidence="5 6" key="1">
    <citation type="submission" date="2020-05" db="EMBL/GenBank/DDBJ databases">
        <title>Horizontal transmission and recombination maintain forever young bacterial symbiont genomes.</title>
        <authorList>
            <person name="Russell S.L."/>
            <person name="Pepper-Tunick E."/>
            <person name="Svedberg J."/>
            <person name="Byrne A."/>
            <person name="Ruelas Castillo J."/>
            <person name="Vollmers C."/>
            <person name="Beinart R.A."/>
            <person name="Corbett-Detig R."/>
        </authorList>
    </citation>
    <scope>NUCLEOTIDE SEQUENCE [LARGE SCALE GENOMIC DNA]</scope>
    <source>
        <strain evidence="5">455</strain>
    </source>
</reference>
<dbReference type="InterPro" id="IPR018228">
    <property type="entry name" value="DNase_TatD-rel_CS"/>
</dbReference>
<keyword evidence="2 4" id="KW-0479">Metal-binding</keyword>
<dbReference type="GO" id="GO:0046872">
    <property type="term" value="F:metal ion binding"/>
    <property type="evidence" value="ECO:0007669"/>
    <property type="project" value="UniProtKB-KW"/>
</dbReference>
<dbReference type="Pfam" id="PF01026">
    <property type="entry name" value="TatD_DNase"/>
    <property type="match status" value="1"/>
</dbReference>
<dbReference type="GO" id="GO:0004536">
    <property type="term" value="F:DNA nuclease activity"/>
    <property type="evidence" value="ECO:0007669"/>
    <property type="project" value="InterPro"/>
</dbReference>
<dbReference type="GO" id="GO:0005829">
    <property type="term" value="C:cytosol"/>
    <property type="evidence" value="ECO:0007669"/>
    <property type="project" value="TreeGrafter"/>
</dbReference>
<evidence type="ECO:0000256" key="3">
    <source>
        <dbReference type="ARBA" id="ARBA00022801"/>
    </source>
</evidence>
<feature type="binding site" evidence="4">
    <location>
        <position position="95"/>
    </location>
    <ligand>
        <name>a divalent metal cation</name>
        <dbReference type="ChEBI" id="CHEBI:60240"/>
        <label>1</label>
    </ligand>
</feature>
<feature type="binding site" evidence="4">
    <location>
        <position position="155"/>
    </location>
    <ligand>
        <name>a divalent metal cation</name>
        <dbReference type="ChEBI" id="CHEBI:60240"/>
        <label>2</label>
    </ligand>
</feature>
<dbReference type="NCBIfam" id="TIGR00010">
    <property type="entry name" value="YchF/TatD family DNA exonuclease"/>
    <property type="match status" value="1"/>
</dbReference>
<dbReference type="PIRSF" id="PIRSF005902">
    <property type="entry name" value="DNase_TatD"/>
    <property type="match status" value="1"/>
</dbReference>
<gene>
    <name evidence="5" type="ORF">H0A76_06560</name>
</gene>
<dbReference type="InterPro" id="IPR015991">
    <property type="entry name" value="TatD/YcfH-like"/>
</dbReference>
<dbReference type="GO" id="GO:0016788">
    <property type="term" value="F:hydrolase activity, acting on ester bonds"/>
    <property type="evidence" value="ECO:0007669"/>
    <property type="project" value="InterPro"/>
</dbReference>
<protein>
    <submittedName>
        <fullName evidence="5">TatD family hydrolase</fullName>
    </submittedName>
</protein>
<feature type="binding site" evidence="4">
    <location>
        <position position="9"/>
    </location>
    <ligand>
        <name>a divalent metal cation</name>
        <dbReference type="ChEBI" id="CHEBI:60240"/>
        <label>1</label>
    </ligand>
</feature>
<evidence type="ECO:0000256" key="4">
    <source>
        <dbReference type="PIRSR" id="PIRSR005902-1"/>
    </source>
</evidence>
<dbReference type="CDD" id="cd01310">
    <property type="entry name" value="TatD_DNAse"/>
    <property type="match status" value="1"/>
</dbReference>
<feature type="binding site" evidence="4">
    <location>
        <position position="7"/>
    </location>
    <ligand>
        <name>a divalent metal cation</name>
        <dbReference type="ChEBI" id="CHEBI:60240"/>
        <label>1</label>
    </ligand>
</feature>
<evidence type="ECO:0000256" key="1">
    <source>
        <dbReference type="ARBA" id="ARBA00009275"/>
    </source>
</evidence>
<dbReference type="InterPro" id="IPR001130">
    <property type="entry name" value="TatD-like"/>
</dbReference>
<evidence type="ECO:0000256" key="2">
    <source>
        <dbReference type="ARBA" id="ARBA00022723"/>
    </source>
</evidence>
<dbReference type="PROSITE" id="PS01137">
    <property type="entry name" value="TATD_1"/>
    <property type="match status" value="1"/>
</dbReference>
<dbReference type="AlphaFoldDB" id="A0A853F776"/>
<comment type="caution">
    <text evidence="5">The sequence shown here is derived from an EMBL/GenBank/DDBJ whole genome shotgun (WGS) entry which is preliminary data.</text>
</comment>
<dbReference type="InterPro" id="IPR032466">
    <property type="entry name" value="Metal_Hydrolase"/>
</dbReference>
<dbReference type="PANTHER" id="PTHR46124">
    <property type="entry name" value="D-AMINOACYL-TRNA DEACYLASE"/>
    <property type="match status" value="1"/>
</dbReference>
<comment type="similarity">
    <text evidence="1">Belongs to the metallo-dependent hydrolases superfamily. TatD-type hydrolase family.</text>
</comment>
<proteinExistence type="inferred from homology"/>
<evidence type="ECO:0000313" key="5">
    <source>
        <dbReference type="EMBL" id="NYT27575.1"/>
    </source>
</evidence>
<dbReference type="EMBL" id="JACCHT010000001">
    <property type="protein sequence ID" value="NYT27575.1"/>
    <property type="molecule type" value="Genomic_DNA"/>
</dbReference>
<dbReference type="Gene3D" id="3.20.20.140">
    <property type="entry name" value="Metal-dependent hydrolases"/>
    <property type="match status" value="1"/>
</dbReference>
<accession>A0A853F776</accession>
<dbReference type="Proteomes" id="UP000568751">
    <property type="component" value="Unassembled WGS sequence"/>
</dbReference>
<dbReference type="PROSITE" id="PS01091">
    <property type="entry name" value="TATD_3"/>
    <property type="match status" value="1"/>
</dbReference>
<feature type="binding site" evidence="4">
    <location>
        <position position="205"/>
    </location>
    <ligand>
        <name>a divalent metal cation</name>
        <dbReference type="ChEBI" id="CHEBI:60240"/>
        <label>1</label>
    </ligand>
</feature>
<keyword evidence="3 5" id="KW-0378">Hydrolase</keyword>
<feature type="binding site" evidence="4">
    <location>
        <position position="132"/>
    </location>
    <ligand>
        <name>a divalent metal cation</name>
        <dbReference type="ChEBI" id="CHEBI:60240"/>
        <label>2</label>
    </ligand>
</feature>
<name>A0A853F776_9GAMM</name>